<keyword evidence="9" id="KW-1185">Reference proteome</keyword>
<feature type="transmembrane region" description="Helical" evidence="7">
    <location>
        <begin position="267"/>
        <end position="286"/>
    </location>
</feature>
<accession>A0AAD5T8K5</accession>
<comment type="caution">
    <text evidence="8">The sequence shown here is derived from an EMBL/GenBank/DDBJ whole genome shotgun (WGS) entry which is preliminary data.</text>
</comment>
<dbReference type="EMBL" id="JADGJH010000167">
    <property type="protein sequence ID" value="KAJ3135369.1"/>
    <property type="molecule type" value="Genomic_DNA"/>
</dbReference>
<evidence type="ECO:0000256" key="7">
    <source>
        <dbReference type="SAM" id="Phobius"/>
    </source>
</evidence>
<dbReference type="GO" id="GO:0005886">
    <property type="term" value="C:plasma membrane"/>
    <property type="evidence" value="ECO:0007669"/>
    <property type="project" value="UniProtKB-SubCell"/>
</dbReference>
<feature type="transmembrane region" description="Helical" evidence="7">
    <location>
        <begin position="461"/>
        <end position="479"/>
    </location>
</feature>
<dbReference type="AlphaFoldDB" id="A0AAD5T8K5"/>
<evidence type="ECO:0000313" key="8">
    <source>
        <dbReference type="EMBL" id="KAJ3135369.1"/>
    </source>
</evidence>
<dbReference type="PIRSF" id="PIRSF004810">
    <property type="entry name" value="ChrA"/>
    <property type="match status" value="1"/>
</dbReference>
<evidence type="ECO:0000313" key="9">
    <source>
        <dbReference type="Proteomes" id="UP001211907"/>
    </source>
</evidence>
<protein>
    <recommendedName>
        <fullName evidence="10">Chromate transporter</fullName>
    </recommendedName>
</protein>
<comment type="similarity">
    <text evidence="2">Belongs to the chromate ion transporter (CHR) (TC 2.A.51) family.</text>
</comment>
<organism evidence="8 9">
    <name type="scientific">Physocladia obscura</name>
    <dbReference type="NCBI Taxonomy" id="109957"/>
    <lineage>
        <taxon>Eukaryota</taxon>
        <taxon>Fungi</taxon>
        <taxon>Fungi incertae sedis</taxon>
        <taxon>Chytridiomycota</taxon>
        <taxon>Chytridiomycota incertae sedis</taxon>
        <taxon>Chytridiomycetes</taxon>
        <taxon>Chytridiales</taxon>
        <taxon>Chytriomycetaceae</taxon>
        <taxon>Physocladia</taxon>
    </lineage>
</organism>
<evidence type="ECO:0008006" key="10">
    <source>
        <dbReference type="Google" id="ProtNLM"/>
    </source>
</evidence>
<feature type="transmembrane region" description="Helical" evidence="7">
    <location>
        <begin position="371"/>
        <end position="392"/>
    </location>
</feature>
<feature type="transmembrane region" description="Helical" evidence="7">
    <location>
        <begin position="333"/>
        <end position="359"/>
    </location>
</feature>
<dbReference type="GO" id="GO:0015109">
    <property type="term" value="F:chromate transmembrane transporter activity"/>
    <property type="evidence" value="ECO:0007669"/>
    <property type="project" value="InterPro"/>
</dbReference>
<evidence type="ECO:0000256" key="4">
    <source>
        <dbReference type="ARBA" id="ARBA00022692"/>
    </source>
</evidence>
<feature type="transmembrane region" description="Helical" evidence="7">
    <location>
        <begin position="115"/>
        <end position="135"/>
    </location>
</feature>
<evidence type="ECO:0000256" key="1">
    <source>
        <dbReference type="ARBA" id="ARBA00004651"/>
    </source>
</evidence>
<evidence type="ECO:0000256" key="2">
    <source>
        <dbReference type="ARBA" id="ARBA00005262"/>
    </source>
</evidence>
<keyword evidence="5 7" id="KW-1133">Transmembrane helix</keyword>
<dbReference type="InterPro" id="IPR014047">
    <property type="entry name" value="Chr_Tranpt_l_chain"/>
</dbReference>
<keyword evidence="6 7" id="KW-0472">Membrane</keyword>
<dbReference type="Pfam" id="PF02417">
    <property type="entry name" value="Chromate_transp"/>
    <property type="match status" value="2"/>
</dbReference>
<dbReference type="Proteomes" id="UP001211907">
    <property type="component" value="Unassembled WGS sequence"/>
</dbReference>
<evidence type="ECO:0000256" key="5">
    <source>
        <dbReference type="ARBA" id="ARBA00022989"/>
    </source>
</evidence>
<evidence type="ECO:0000256" key="3">
    <source>
        <dbReference type="ARBA" id="ARBA00022475"/>
    </source>
</evidence>
<feature type="transmembrane region" description="Helical" evidence="7">
    <location>
        <begin position="79"/>
        <end position="103"/>
    </location>
</feature>
<sequence>MTVPFADRIIDVAITFLPLPFITFGGPQAHIALLLDLFVTKKQWLSEEMFAELYAISNALPGPASTQLSFTIALIRSGVVAGVLAFVICCLPGGIVMGALGYAVGRLGASEIPLYVLYIERALASVSIALITLAAKQLSTKLILDKISATLAAVTVALVINFSSQAWLIPVIMICGGIITYVEGITPGIVEKYKAKQSKQNSNHSGNADEASSDPLVVEISVVEPVNSVLPISDNSVGINNVERSSSHAVGNSSNLQIYFSYSVKTGAFLIFLFVLLIIISVIFRVQPVPLALKIFFTFYFVGAIIFGGGPVVVPLLYNYVVSNTVWLTPTEFLMGFAVINVMPGPNFNFAAYCGALAYRATGATSFTGALMAWAGIFLPGLLIKAGILPIWRNYRDMTVLRTVFKGLNSVAVGLLVSAVYILWMKAIVLPDNNVSSLGEYTGWTALMVVAFLIMDTWKVAPWFVVGGSTVVGVLVWIADGKPL</sequence>
<gene>
    <name evidence="8" type="ORF">HK100_002812</name>
</gene>
<keyword evidence="4 7" id="KW-0812">Transmembrane</keyword>
<evidence type="ECO:0000256" key="6">
    <source>
        <dbReference type="ARBA" id="ARBA00023136"/>
    </source>
</evidence>
<feature type="transmembrane region" description="Helical" evidence="7">
    <location>
        <begin position="404"/>
        <end position="424"/>
    </location>
</feature>
<keyword evidence="3" id="KW-1003">Cell membrane</keyword>
<feature type="transmembrane region" description="Helical" evidence="7">
    <location>
        <begin position="12"/>
        <end position="39"/>
    </location>
</feature>
<feature type="transmembrane region" description="Helical" evidence="7">
    <location>
        <begin position="298"/>
        <end position="321"/>
    </location>
</feature>
<dbReference type="InterPro" id="IPR003370">
    <property type="entry name" value="Chromate_transpt"/>
</dbReference>
<feature type="transmembrane region" description="Helical" evidence="7">
    <location>
        <begin position="166"/>
        <end position="190"/>
    </location>
</feature>
<comment type="subcellular location">
    <subcellularLocation>
        <location evidence="1">Cell membrane</location>
        <topology evidence="1">Multi-pass membrane protein</topology>
    </subcellularLocation>
</comment>
<reference evidence="8" key="1">
    <citation type="submission" date="2020-05" db="EMBL/GenBank/DDBJ databases">
        <title>Phylogenomic resolution of chytrid fungi.</title>
        <authorList>
            <person name="Stajich J.E."/>
            <person name="Amses K."/>
            <person name="Simmons R."/>
            <person name="Seto K."/>
            <person name="Myers J."/>
            <person name="Bonds A."/>
            <person name="Quandt C.A."/>
            <person name="Barry K."/>
            <person name="Liu P."/>
            <person name="Grigoriev I."/>
            <person name="Longcore J.E."/>
            <person name="James T.Y."/>
        </authorList>
    </citation>
    <scope>NUCLEOTIDE SEQUENCE</scope>
    <source>
        <strain evidence="8">JEL0513</strain>
    </source>
</reference>
<dbReference type="PANTHER" id="PTHR33567:SF3">
    <property type="entry name" value="CHROMATE ION TRANSPORTER (EUROFUNG)"/>
    <property type="match status" value="1"/>
</dbReference>
<feature type="transmembrane region" description="Helical" evidence="7">
    <location>
        <begin position="436"/>
        <end position="454"/>
    </location>
</feature>
<dbReference type="PANTHER" id="PTHR33567">
    <property type="entry name" value="CHROMATE ION TRANSPORTER (EUROFUNG)"/>
    <property type="match status" value="1"/>
</dbReference>
<proteinExistence type="inferred from homology"/>
<name>A0AAD5T8K5_9FUNG</name>